<feature type="domain" description="HTH lacI-type" evidence="4">
    <location>
        <begin position="1"/>
        <end position="55"/>
    </location>
</feature>
<evidence type="ECO:0000313" key="6">
    <source>
        <dbReference type="Proteomes" id="UP000284676"/>
    </source>
</evidence>
<evidence type="ECO:0000259" key="4">
    <source>
        <dbReference type="PROSITE" id="PS50932"/>
    </source>
</evidence>
<dbReference type="PANTHER" id="PTHR30146:SF109">
    <property type="entry name" value="HTH-TYPE TRANSCRIPTIONAL REGULATOR GALS"/>
    <property type="match status" value="1"/>
</dbReference>
<comment type="caution">
    <text evidence="5">The sequence shown here is derived from an EMBL/GenBank/DDBJ whole genome shotgun (WGS) entry which is preliminary data.</text>
</comment>
<dbReference type="Gene3D" id="1.10.260.40">
    <property type="entry name" value="lambda repressor-like DNA-binding domains"/>
    <property type="match status" value="1"/>
</dbReference>
<dbReference type="PROSITE" id="PS50932">
    <property type="entry name" value="HTH_LACI_2"/>
    <property type="match status" value="1"/>
</dbReference>
<dbReference type="EMBL" id="QRHL01000047">
    <property type="protein sequence ID" value="RHF69618.1"/>
    <property type="molecule type" value="Genomic_DNA"/>
</dbReference>
<dbReference type="GO" id="GO:0003700">
    <property type="term" value="F:DNA-binding transcription factor activity"/>
    <property type="evidence" value="ECO:0007669"/>
    <property type="project" value="TreeGrafter"/>
</dbReference>
<dbReference type="Gene3D" id="3.40.50.2300">
    <property type="match status" value="2"/>
</dbReference>
<dbReference type="SUPFAM" id="SSF47413">
    <property type="entry name" value="lambda repressor-like DNA-binding domains"/>
    <property type="match status" value="1"/>
</dbReference>
<gene>
    <name evidence="5" type="ORF">DW663_12650</name>
</gene>
<reference evidence="5 6" key="1">
    <citation type="submission" date="2018-08" db="EMBL/GenBank/DDBJ databases">
        <title>A genome reference for cultivated species of the human gut microbiota.</title>
        <authorList>
            <person name="Zou Y."/>
            <person name="Xue W."/>
            <person name="Luo G."/>
        </authorList>
    </citation>
    <scope>NUCLEOTIDE SEQUENCE [LARGE SCALE GENOMIC DNA]</scope>
    <source>
        <strain evidence="5 6">AM25-1</strain>
    </source>
</reference>
<evidence type="ECO:0000256" key="3">
    <source>
        <dbReference type="ARBA" id="ARBA00023163"/>
    </source>
</evidence>
<dbReference type="InterPro" id="IPR001761">
    <property type="entry name" value="Peripla_BP/Lac1_sug-bd_dom"/>
</dbReference>
<dbReference type="Pfam" id="PF00356">
    <property type="entry name" value="LacI"/>
    <property type="match status" value="1"/>
</dbReference>
<proteinExistence type="predicted"/>
<keyword evidence="3" id="KW-0804">Transcription</keyword>
<dbReference type="SUPFAM" id="SSF53822">
    <property type="entry name" value="Periplasmic binding protein-like I"/>
    <property type="match status" value="1"/>
</dbReference>
<keyword evidence="1" id="KW-0805">Transcription regulation</keyword>
<dbReference type="InterPro" id="IPR010982">
    <property type="entry name" value="Lambda_DNA-bd_dom_sf"/>
</dbReference>
<dbReference type="CDD" id="cd06267">
    <property type="entry name" value="PBP1_LacI_sugar_binding-like"/>
    <property type="match status" value="1"/>
</dbReference>
<evidence type="ECO:0000256" key="1">
    <source>
        <dbReference type="ARBA" id="ARBA00023015"/>
    </source>
</evidence>
<dbReference type="GO" id="GO:0000976">
    <property type="term" value="F:transcription cis-regulatory region binding"/>
    <property type="evidence" value="ECO:0007669"/>
    <property type="project" value="TreeGrafter"/>
</dbReference>
<dbReference type="InterPro" id="IPR000843">
    <property type="entry name" value="HTH_LacI"/>
</dbReference>
<dbReference type="Proteomes" id="UP000284676">
    <property type="component" value="Unassembled WGS sequence"/>
</dbReference>
<evidence type="ECO:0000256" key="2">
    <source>
        <dbReference type="ARBA" id="ARBA00023125"/>
    </source>
</evidence>
<keyword evidence="2" id="KW-0238">DNA-binding</keyword>
<organism evidence="5 6">
    <name type="scientific">Fusobacterium mortiferum</name>
    <dbReference type="NCBI Taxonomy" id="850"/>
    <lineage>
        <taxon>Bacteria</taxon>
        <taxon>Fusobacteriati</taxon>
        <taxon>Fusobacteriota</taxon>
        <taxon>Fusobacteriia</taxon>
        <taxon>Fusobacteriales</taxon>
        <taxon>Fusobacteriaceae</taxon>
        <taxon>Fusobacterium</taxon>
    </lineage>
</organism>
<dbReference type="CDD" id="cd01392">
    <property type="entry name" value="HTH_LacI"/>
    <property type="match status" value="1"/>
</dbReference>
<dbReference type="Pfam" id="PF00532">
    <property type="entry name" value="Peripla_BP_1"/>
    <property type="match status" value="1"/>
</dbReference>
<dbReference type="PANTHER" id="PTHR30146">
    <property type="entry name" value="LACI-RELATED TRANSCRIPTIONAL REPRESSOR"/>
    <property type="match status" value="1"/>
</dbReference>
<name>A0A414PM52_FUSMR</name>
<sequence>MKMKDIAKELGLSIATVSRVVNGHTNVNEETKKRVQEFIEKKNYTPNVIAQNLSKMENKTIALLVPNISNPFFATLTNYICKNFNRGGYQIALYNTVESLEQEKEAIKNILGHRIAGVIAILINGDYEENPLIPLLKQKIPVYLVDREFEDSKLPGVFIDNYIGAYKLTKELLERGHRDIALITGNLDFLNARERMRGYIEAHNNMGVEVKEKNIYEGDYLFESGYIAGKKILDSSVTAVFSSNNLMLYGVLKALKEKDKDLELACFEKTEFLELLDRNILSCSIPLEIMGEKIYQLFVNKEKRKKIYIEPLLEKRGE</sequence>
<accession>A0A414PM52</accession>
<protein>
    <submittedName>
        <fullName evidence="5">LacI family transcriptional regulator</fullName>
    </submittedName>
</protein>
<evidence type="ECO:0000313" key="5">
    <source>
        <dbReference type="EMBL" id="RHF69618.1"/>
    </source>
</evidence>
<dbReference type="AlphaFoldDB" id="A0A414PM52"/>
<dbReference type="SMART" id="SM00354">
    <property type="entry name" value="HTH_LACI"/>
    <property type="match status" value="1"/>
</dbReference>
<dbReference type="InterPro" id="IPR028082">
    <property type="entry name" value="Peripla_BP_I"/>
</dbReference>
<dbReference type="RefSeq" id="WP_118234773.1">
    <property type="nucleotide sequence ID" value="NZ_QRHL01000047.1"/>
</dbReference>